<evidence type="ECO:0000256" key="3">
    <source>
        <dbReference type="SAM" id="MobiDB-lite"/>
    </source>
</evidence>
<evidence type="ECO:0000256" key="1">
    <source>
        <dbReference type="ARBA" id="ARBA00022676"/>
    </source>
</evidence>
<dbReference type="GO" id="GO:0005829">
    <property type="term" value="C:cytosol"/>
    <property type="evidence" value="ECO:0007669"/>
    <property type="project" value="TreeGrafter"/>
</dbReference>
<reference evidence="4 5" key="1">
    <citation type="submission" date="2016-03" db="EMBL/GenBank/DDBJ databases">
        <authorList>
            <person name="Ploux O."/>
        </authorList>
    </citation>
    <scope>NUCLEOTIDE SEQUENCE [LARGE SCALE GENOMIC DNA]</scope>
    <source>
        <strain evidence="4 5">R0</strain>
    </source>
</reference>
<evidence type="ECO:0000313" key="4">
    <source>
        <dbReference type="EMBL" id="KYG67222.1"/>
    </source>
</evidence>
<proteinExistence type="predicted"/>
<dbReference type="EMBL" id="LUKE01000001">
    <property type="protein sequence ID" value="KYG67222.1"/>
    <property type="molecule type" value="Genomic_DNA"/>
</dbReference>
<comment type="caution">
    <text evidence="4">The sequence shown here is derived from an EMBL/GenBank/DDBJ whole genome shotgun (WGS) entry which is preliminary data.</text>
</comment>
<accession>A0A150WRY9</accession>
<keyword evidence="2 4" id="KW-0808">Transferase</keyword>
<evidence type="ECO:0000256" key="2">
    <source>
        <dbReference type="ARBA" id="ARBA00022679"/>
    </source>
</evidence>
<dbReference type="Gene3D" id="3.40.50.2000">
    <property type="entry name" value="Glycogen Phosphorylase B"/>
    <property type="match status" value="2"/>
</dbReference>
<dbReference type="InterPro" id="IPR051199">
    <property type="entry name" value="LPS_LOS_Heptosyltrfase"/>
</dbReference>
<feature type="compositionally biased region" description="Basic and acidic residues" evidence="3">
    <location>
        <begin position="497"/>
        <end position="513"/>
    </location>
</feature>
<evidence type="ECO:0000313" key="5">
    <source>
        <dbReference type="Proteomes" id="UP000075320"/>
    </source>
</evidence>
<dbReference type="GO" id="GO:0008713">
    <property type="term" value="F:ADP-heptose-lipopolysaccharide heptosyltransferase activity"/>
    <property type="evidence" value="ECO:0007669"/>
    <property type="project" value="TreeGrafter"/>
</dbReference>
<dbReference type="SUPFAM" id="SSF53756">
    <property type="entry name" value="UDP-Glycosyltransferase/glycogen phosphorylase"/>
    <property type="match status" value="1"/>
</dbReference>
<keyword evidence="1" id="KW-0328">Glycosyltransferase</keyword>
<feature type="region of interest" description="Disordered" evidence="3">
    <location>
        <begin position="490"/>
        <end position="513"/>
    </location>
</feature>
<dbReference type="InterPro" id="IPR002201">
    <property type="entry name" value="Glyco_trans_9"/>
</dbReference>
<gene>
    <name evidence="4" type="ORF">AZI86_09455</name>
</gene>
<dbReference type="CDD" id="cd03789">
    <property type="entry name" value="GT9_LPS_heptosyltransferase"/>
    <property type="match status" value="1"/>
</dbReference>
<keyword evidence="5" id="KW-1185">Reference proteome</keyword>
<dbReference type="OrthoDB" id="5287721at2"/>
<dbReference type="Proteomes" id="UP000075320">
    <property type="component" value="Unassembled WGS sequence"/>
</dbReference>
<dbReference type="Pfam" id="PF01075">
    <property type="entry name" value="Glyco_transf_9"/>
    <property type="match status" value="1"/>
</dbReference>
<dbReference type="RefSeq" id="WP_061834797.1">
    <property type="nucleotide sequence ID" value="NZ_LUKE01000001.1"/>
</dbReference>
<dbReference type="AlphaFoldDB" id="A0A150WRY9"/>
<sequence>MKILVVSLLRLGDVIQQAALFRGLRQQNPDAEIHLLINQQFSHVDEVLPGIVDKYIYFDREALQKGIGEPAYNILWPYRQLEGLINQLNAEDYDVAYNFTHTKLSGYLLGATEIKNVKGLMHTEGRFQGLSNKWLRYFNDRFSVEGKSLFHYVELLGRSFDIPVTKTPSTISNKSKNKLVLFQCLTSKAAKNWNLEYFQVLKNMIETSLVDHKVRILGASFEKEDLLKFFAEEDLLICNLSDAKEYLSEAALLVTGDTSIKHLAAQAGTPIVELAIGPSDPIKTGAFSANSLVLQGDDLKPEKVFEAVWDQLSLAPLKMPSFSHLMERAVWSLHLDGDTSALAYEHRVREIRQQLPAEEINKSLKAWNQTSEKFATWMKQAKKALPSKEEISQKRQFHSADIADLILIAQDILKSKMDAAGYFQDFIEALLSRFAQPIQIHDRITKALTEIEALLEVRTQLTQVLQIPSMEGQYYAKGIGKLPVDGFAETGKGSKPIAEDSKLQPRDRETTAT</sequence>
<organism evidence="4 5">
    <name type="scientific">Bdellovibrio bacteriovorus</name>
    <dbReference type="NCBI Taxonomy" id="959"/>
    <lineage>
        <taxon>Bacteria</taxon>
        <taxon>Pseudomonadati</taxon>
        <taxon>Bdellovibrionota</taxon>
        <taxon>Bdellovibrionia</taxon>
        <taxon>Bdellovibrionales</taxon>
        <taxon>Pseudobdellovibrionaceae</taxon>
        <taxon>Bdellovibrio</taxon>
    </lineage>
</organism>
<dbReference type="GO" id="GO:0009244">
    <property type="term" value="P:lipopolysaccharide core region biosynthetic process"/>
    <property type="evidence" value="ECO:0007669"/>
    <property type="project" value="TreeGrafter"/>
</dbReference>
<dbReference type="PANTHER" id="PTHR30160">
    <property type="entry name" value="TETRAACYLDISACCHARIDE 4'-KINASE-RELATED"/>
    <property type="match status" value="1"/>
</dbReference>
<name>A0A150WRY9_BDEBC</name>
<protein>
    <submittedName>
        <fullName evidence="4">Lipopolysaccharide heptosyltransferase-I</fullName>
    </submittedName>
</protein>